<accession>A0A4S2MQ23</accession>
<evidence type="ECO:0000313" key="3">
    <source>
        <dbReference type="EMBL" id="TGZ79290.1"/>
    </source>
</evidence>
<feature type="compositionally biased region" description="Low complexity" evidence="1">
    <location>
        <begin position="194"/>
        <end position="238"/>
    </location>
</feature>
<organism evidence="3 4">
    <name type="scientific">Ascodesmis nigricans</name>
    <dbReference type="NCBI Taxonomy" id="341454"/>
    <lineage>
        <taxon>Eukaryota</taxon>
        <taxon>Fungi</taxon>
        <taxon>Dikarya</taxon>
        <taxon>Ascomycota</taxon>
        <taxon>Pezizomycotina</taxon>
        <taxon>Pezizomycetes</taxon>
        <taxon>Pezizales</taxon>
        <taxon>Ascodesmidaceae</taxon>
        <taxon>Ascodesmis</taxon>
    </lineage>
</organism>
<feature type="region of interest" description="Disordered" evidence="1">
    <location>
        <begin position="95"/>
        <end position="131"/>
    </location>
</feature>
<dbReference type="STRING" id="341454.A0A4S2MQ23"/>
<feature type="compositionally biased region" description="Basic and acidic residues" evidence="1">
    <location>
        <begin position="27"/>
        <end position="39"/>
    </location>
</feature>
<dbReference type="Proteomes" id="UP000298138">
    <property type="component" value="Unassembled WGS sequence"/>
</dbReference>
<proteinExistence type="predicted"/>
<evidence type="ECO:0008006" key="5">
    <source>
        <dbReference type="Google" id="ProtNLM"/>
    </source>
</evidence>
<feature type="region of interest" description="Disordered" evidence="1">
    <location>
        <begin position="24"/>
        <end position="63"/>
    </location>
</feature>
<sequence length="476" mass="49407">MQTLALLFWLLACSHSVTSSPLRPYLYRRDTDDGQDSGRVKLGLQLPSSSVPDPAEIDPSSTTTVMPTVTILPSYTDATQPLSTADIPDQDFEFINRSPSKKTTSAATPSPPAETSKSSGFKQSHDDEGAPEYEVVTLPVTVTLIRTFEPIVRPSAPADADEGQGKQDSQALSSTSAPPLYTSKSKPSRSIVEPSSNPPSTTTSTTPSRTFSTTSSPTTTSSTAKESPSPSASASGDTTIGGKFSENKKQAIEANERFSELTESSTCTDGEIVCLNGGIATCQSGKLFTTFQCKDPGMKCFAIPYELLNGYNVACMAETEARQLLEADSSQGSGNGGYGGGKEKQLLPDTSTPPSNTPTTPSTTSSSPSTAPVSSSPSPTPTPIEIEKPKKGNGAADSYESNVPAVETSVRVVTKVNTSTSTSVAVEKSTSVTVVTSTSAAIETRISVTVVTSTSVVTAVVTATPGVPNGIIGIPI</sequence>
<keyword evidence="2" id="KW-0732">Signal</keyword>
<evidence type="ECO:0000313" key="4">
    <source>
        <dbReference type="Proteomes" id="UP000298138"/>
    </source>
</evidence>
<dbReference type="InParanoid" id="A0A4S2MQ23"/>
<feature type="signal peptide" evidence="2">
    <location>
        <begin position="1"/>
        <end position="19"/>
    </location>
</feature>
<feature type="chain" id="PRO_5020895545" description="Carbohydrate-binding module family 19 domain-containing protein" evidence="2">
    <location>
        <begin position="20"/>
        <end position="476"/>
    </location>
</feature>
<name>A0A4S2MQ23_9PEZI</name>
<gene>
    <name evidence="3" type="ORF">EX30DRAFT_342575</name>
</gene>
<protein>
    <recommendedName>
        <fullName evidence="5">Carbohydrate-binding module family 19 domain-containing protein</fullName>
    </recommendedName>
</protein>
<reference evidence="3 4" key="1">
    <citation type="submission" date="2019-04" db="EMBL/GenBank/DDBJ databases">
        <title>Comparative genomics and transcriptomics to analyze fruiting body development in filamentous ascomycetes.</title>
        <authorList>
            <consortium name="DOE Joint Genome Institute"/>
            <person name="Lutkenhaus R."/>
            <person name="Traeger S."/>
            <person name="Breuer J."/>
            <person name="Kuo A."/>
            <person name="Lipzen A."/>
            <person name="Pangilinan J."/>
            <person name="Dilworth D."/>
            <person name="Sandor L."/>
            <person name="Poggeler S."/>
            <person name="Barry K."/>
            <person name="Grigoriev I.V."/>
            <person name="Nowrousian M."/>
        </authorList>
    </citation>
    <scope>NUCLEOTIDE SEQUENCE [LARGE SCALE GENOMIC DNA]</scope>
    <source>
        <strain evidence="3 4">CBS 389.68</strain>
    </source>
</reference>
<dbReference type="AlphaFoldDB" id="A0A4S2MQ23"/>
<feature type="compositionally biased region" description="Polar residues" evidence="1">
    <location>
        <begin position="97"/>
        <end position="122"/>
    </location>
</feature>
<keyword evidence="4" id="KW-1185">Reference proteome</keyword>
<evidence type="ECO:0000256" key="1">
    <source>
        <dbReference type="SAM" id="MobiDB-lite"/>
    </source>
</evidence>
<feature type="region of interest" description="Disordered" evidence="1">
    <location>
        <begin position="328"/>
        <end position="402"/>
    </location>
</feature>
<feature type="region of interest" description="Disordered" evidence="1">
    <location>
        <begin position="154"/>
        <end position="244"/>
    </location>
</feature>
<feature type="compositionally biased region" description="Polar residues" evidence="1">
    <location>
        <begin position="166"/>
        <end position="185"/>
    </location>
</feature>
<dbReference type="OrthoDB" id="2362516at2759"/>
<feature type="compositionally biased region" description="Low complexity" evidence="1">
    <location>
        <begin position="350"/>
        <end position="377"/>
    </location>
</feature>
<evidence type="ECO:0000256" key="2">
    <source>
        <dbReference type="SAM" id="SignalP"/>
    </source>
</evidence>
<dbReference type="EMBL" id="ML220133">
    <property type="protein sequence ID" value="TGZ79290.1"/>
    <property type="molecule type" value="Genomic_DNA"/>
</dbReference>